<dbReference type="Proteomes" id="UP001070352">
    <property type="component" value="Unassembled WGS sequence"/>
</dbReference>
<name>A0A9Q4HB57_BACSC</name>
<reference evidence="1" key="1">
    <citation type="submission" date="2022-02" db="EMBL/GenBank/DDBJ databases">
        <title>Crop Bioprotection Bacillus Genome Sequencing.</title>
        <authorList>
            <person name="Dunlap C."/>
        </authorList>
    </citation>
    <scope>NUCLEOTIDE SEQUENCE</scope>
    <source>
        <strain evidence="1">M18B4</strain>
    </source>
</reference>
<sequence>MSYSTKNYTTDGGDRTVIGGVLEIAGGKVIKDGQEVSLDGGSQAEPSTGSVTHEMLADKSVRSNNIGTGSVMEEHLNSAITERLSSLEDRLKALETAKTEPAATE</sequence>
<protein>
    <submittedName>
        <fullName evidence="1">Uncharacterized protein</fullName>
    </submittedName>
</protein>
<comment type="caution">
    <text evidence="1">The sequence shown here is derived from an EMBL/GenBank/DDBJ whole genome shotgun (WGS) entry which is preliminary data.</text>
</comment>
<proteinExistence type="predicted"/>
<dbReference type="AlphaFoldDB" id="A0A9Q4HB57"/>
<evidence type="ECO:0000313" key="1">
    <source>
        <dbReference type="EMBL" id="MCY8122535.1"/>
    </source>
</evidence>
<evidence type="ECO:0000313" key="2">
    <source>
        <dbReference type="Proteomes" id="UP001070352"/>
    </source>
</evidence>
<dbReference type="EMBL" id="JALANJ010000036">
    <property type="protein sequence ID" value="MCY8122535.1"/>
    <property type="molecule type" value="Genomic_DNA"/>
</dbReference>
<gene>
    <name evidence="1" type="ORF">MOC45_18430</name>
</gene>
<organism evidence="1 2">
    <name type="scientific">Bacillus spizizenii</name>
    <name type="common">Bacillus subtilis subsp. spizizenii</name>
    <dbReference type="NCBI Taxonomy" id="96241"/>
    <lineage>
        <taxon>Bacteria</taxon>
        <taxon>Bacillati</taxon>
        <taxon>Bacillota</taxon>
        <taxon>Bacilli</taxon>
        <taxon>Bacillales</taxon>
        <taxon>Bacillaceae</taxon>
        <taxon>Bacillus</taxon>
    </lineage>
</organism>
<accession>A0A9Q4HB57</accession>